<dbReference type="AlphaFoldDB" id="A0A455SJ57"/>
<feature type="domain" description="Restriction endonuclease type IV Mrr" evidence="3">
    <location>
        <begin position="103"/>
        <end position="214"/>
    </location>
</feature>
<dbReference type="GO" id="GO:0009307">
    <property type="term" value="P:DNA restriction-modification system"/>
    <property type="evidence" value="ECO:0007669"/>
    <property type="project" value="InterPro"/>
</dbReference>
<dbReference type="GO" id="GO:0015666">
    <property type="term" value="F:restriction endodeoxyribonuclease activity"/>
    <property type="evidence" value="ECO:0007669"/>
    <property type="project" value="TreeGrafter"/>
</dbReference>
<dbReference type="GO" id="GO:0003677">
    <property type="term" value="F:DNA binding"/>
    <property type="evidence" value="ECO:0007669"/>
    <property type="project" value="InterPro"/>
</dbReference>
<dbReference type="InterPro" id="IPR052906">
    <property type="entry name" value="Type_IV_Methyl-Rstrct_Enzyme"/>
</dbReference>
<dbReference type="PANTHER" id="PTHR30015:SF7">
    <property type="entry name" value="TYPE IV METHYL-DIRECTED RESTRICTION ENZYME ECOKMRR"/>
    <property type="match status" value="1"/>
</dbReference>
<dbReference type="Pfam" id="PF04471">
    <property type="entry name" value="Mrr_cat"/>
    <property type="match status" value="1"/>
</dbReference>
<keyword evidence="2" id="KW-0472">Membrane</keyword>
<sequence length="237" mass="26824">MKKQLLTYGVVFLSLVLVLLIVLGWSSFSPLLQCLFLPLGFLLVAFALILLFHPKVLTVPLRRSVKRSARRVSPRPAPAPAPPPASQNGHTSEIPRTLQDVYRLKPEEFELFSAALVIAQGEHRFLEHCGKTGDHGVDTRLLNQFNDLVIVQSKRYAPSKKVQESEVRDFLGATYDNRAVYGYFVTTSTFTKPARQWIYKHTARIRTIDAPVIEALLQQKRPQIIQALQGIKQQQKL</sequence>
<evidence type="ECO:0000256" key="2">
    <source>
        <dbReference type="SAM" id="Phobius"/>
    </source>
</evidence>
<organism evidence="4">
    <name type="scientific">Thermosporothrix sp. COM3</name>
    <dbReference type="NCBI Taxonomy" id="2490863"/>
    <lineage>
        <taxon>Bacteria</taxon>
        <taxon>Bacillati</taxon>
        <taxon>Chloroflexota</taxon>
        <taxon>Ktedonobacteria</taxon>
        <taxon>Ktedonobacterales</taxon>
        <taxon>Thermosporotrichaceae</taxon>
        <taxon>Thermosporothrix</taxon>
    </lineage>
</organism>
<keyword evidence="2" id="KW-1133">Transmembrane helix</keyword>
<accession>A0A455SJ57</accession>
<dbReference type="InterPro" id="IPR011335">
    <property type="entry name" value="Restrct_endonuc-II-like"/>
</dbReference>
<gene>
    <name evidence="4" type="ORF">KTC_23610</name>
</gene>
<feature type="compositionally biased region" description="Pro residues" evidence="1">
    <location>
        <begin position="75"/>
        <end position="85"/>
    </location>
</feature>
<protein>
    <recommendedName>
        <fullName evidence="3">Restriction endonuclease type IV Mrr domain-containing protein</fullName>
    </recommendedName>
</protein>
<dbReference type="PANTHER" id="PTHR30015">
    <property type="entry name" value="MRR RESTRICTION SYSTEM PROTEIN"/>
    <property type="match status" value="1"/>
</dbReference>
<reference evidence="4" key="1">
    <citation type="submission" date="2018-12" db="EMBL/GenBank/DDBJ databases">
        <title>Novel natural products biosynthetic potential of the class Ktedonobacteria.</title>
        <authorList>
            <person name="Zheng Y."/>
            <person name="Saitou A."/>
            <person name="Wang C.M."/>
            <person name="Toyoda A."/>
            <person name="Minakuchi Y."/>
            <person name="Sekiguchi Y."/>
            <person name="Ueda K."/>
            <person name="Takano H."/>
            <person name="Sakai Y."/>
            <person name="Yokota A."/>
            <person name="Yabe S."/>
        </authorList>
    </citation>
    <scope>NUCLEOTIDE SEQUENCE</scope>
    <source>
        <strain evidence="4">COM3</strain>
    </source>
</reference>
<dbReference type="SUPFAM" id="SSF52980">
    <property type="entry name" value="Restriction endonuclease-like"/>
    <property type="match status" value="1"/>
</dbReference>
<evidence type="ECO:0000256" key="1">
    <source>
        <dbReference type="SAM" id="MobiDB-lite"/>
    </source>
</evidence>
<dbReference type="InterPro" id="IPR011856">
    <property type="entry name" value="tRNA_endonuc-like_dom_sf"/>
</dbReference>
<dbReference type="EMBL" id="AP019376">
    <property type="protein sequence ID" value="BBH87610.1"/>
    <property type="molecule type" value="Genomic_DNA"/>
</dbReference>
<name>A0A455SJ57_9CHLR</name>
<keyword evidence="2" id="KW-0812">Transmembrane</keyword>
<evidence type="ECO:0000313" key="4">
    <source>
        <dbReference type="EMBL" id="BBH87610.1"/>
    </source>
</evidence>
<feature type="transmembrane region" description="Helical" evidence="2">
    <location>
        <begin position="30"/>
        <end position="52"/>
    </location>
</feature>
<proteinExistence type="predicted"/>
<evidence type="ECO:0000259" key="3">
    <source>
        <dbReference type="Pfam" id="PF04471"/>
    </source>
</evidence>
<dbReference type="Gene3D" id="3.40.1350.10">
    <property type="match status" value="1"/>
</dbReference>
<dbReference type="InterPro" id="IPR007560">
    <property type="entry name" value="Restrct_endonuc_IV_Mrr"/>
</dbReference>
<feature type="region of interest" description="Disordered" evidence="1">
    <location>
        <begin position="69"/>
        <end position="92"/>
    </location>
</feature>
<feature type="transmembrane region" description="Helical" evidence="2">
    <location>
        <begin position="5"/>
        <end position="24"/>
    </location>
</feature>